<dbReference type="GO" id="GO:0009611">
    <property type="term" value="P:response to wounding"/>
    <property type="evidence" value="ECO:0007669"/>
    <property type="project" value="UniProtKB-UniRule"/>
</dbReference>
<dbReference type="GO" id="GO:0005634">
    <property type="term" value="C:nucleus"/>
    <property type="evidence" value="ECO:0007669"/>
    <property type="project" value="UniProtKB-SubCell"/>
</dbReference>
<comment type="subcellular location">
    <subcellularLocation>
        <location evidence="2">Nucleus</location>
    </subcellularLocation>
</comment>
<evidence type="ECO:0000256" key="1">
    <source>
        <dbReference type="ARBA" id="ARBA00008614"/>
    </source>
</evidence>
<dbReference type="EMBL" id="BT144097">
    <property type="protein sequence ID" value="AFK43891.1"/>
    <property type="molecule type" value="mRNA"/>
</dbReference>
<dbReference type="PANTHER" id="PTHR33077">
    <property type="entry name" value="PROTEIN TIFY 4A-RELATED-RELATED"/>
    <property type="match status" value="1"/>
</dbReference>
<proteinExistence type="evidence at transcript level"/>
<sequence length="136" mass="14848">MHVYDGIPAEKVHEIMLIAAAAKSAEMKSGIPFMSLIPTSPSSPQGTSNSLASPPSVSFPAEKSSICRLQEFPIARRQSLQRFLEKRRVRLGSKNPYTTTTGRGADNKENNLCAEMTPVNEQGWDFSSVLLPLKGN</sequence>
<accession>I3SUE9</accession>
<protein>
    <recommendedName>
        <fullName evidence="2">Protein TIFY</fullName>
    </recommendedName>
    <alternativeName>
        <fullName evidence="2">Jasmonate ZIM domain-containing protein</fullName>
    </alternativeName>
</protein>
<evidence type="ECO:0000256" key="3">
    <source>
        <dbReference type="SAM" id="MobiDB-lite"/>
    </source>
</evidence>
<feature type="domain" description="Tify" evidence="4">
    <location>
        <begin position="1"/>
        <end position="21"/>
    </location>
</feature>
<feature type="region of interest" description="Disordered" evidence="3">
    <location>
        <begin position="34"/>
        <end position="60"/>
    </location>
</feature>
<evidence type="ECO:0000259" key="4">
    <source>
        <dbReference type="PROSITE" id="PS51320"/>
    </source>
</evidence>
<dbReference type="InterPro" id="IPR018467">
    <property type="entry name" value="CCT_CS"/>
</dbReference>
<evidence type="ECO:0000313" key="5">
    <source>
        <dbReference type="EMBL" id="AFK43891.1"/>
    </source>
</evidence>
<feature type="region of interest" description="Disordered" evidence="3">
    <location>
        <begin position="91"/>
        <end position="110"/>
    </location>
</feature>
<dbReference type="GO" id="GO:0031347">
    <property type="term" value="P:regulation of defense response"/>
    <property type="evidence" value="ECO:0007669"/>
    <property type="project" value="UniProtKB-UniRule"/>
</dbReference>
<name>I3SUE9_LOTJA</name>
<organism evidence="5">
    <name type="scientific">Lotus japonicus</name>
    <name type="common">Lotus corniculatus var. japonicus</name>
    <dbReference type="NCBI Taxonomy" id="34305"/>
    <lineage>
        <taxon>Eukaryota</taxon>
        <taxon>Viridiplantae</taxon>
        <taxon>Streptophyta</taxon>
        <taxon>Embryophyta</taxon>
        <taxon>Tracheophyta</taxon>
        <taxon>Spermatophyta</taxon>
        <taxon>Magnoliopsida</taxon>
        <taxon>eudicotyledons</taxon>
        <taxon>Gunneridae</taxon>
        <taxon>Pentapetalae</taxon>
        <taxon>rosids</taxon>
        <taxon>fabids</taxon>
        <taxon>Fabales</taxon>
        <taxon>Fabaceae</taxon>
        <taxon>Papilionoideae</taxon>
        <taxon>50 kb inversion clade</taxon>
        <taxon>NPAAA clade</taxon>
        <taxon>Hologalegina</taxon>
        <taxon>robinioid clade</taxon>
        <taxon>Loteae</taxon>
        <taxon>Lotus</taxon>
    </lineage>
</organism>
<comment type="domain">
    <text evidence="2">The jas domain is required for interaction with COI1.</text>
</comment>
<dbReference type="Pfam" id="PF06200">
    <property type="entry name" value="tify"/>
    <property type="match status" value="1"/>
</dbReference>
<dbReference type="InterPro" id="IPR040390">
    <property type="entry name" value="TIFY/JAZ"/>
</dbReference>
<feature type="compositionally biased region" description="Polar residues" evidence="3">
    <location>
        <begin position="37"/>
        <end position="56"/>
    </location>
</feature>
<comment type="function">
    <text evidence="2">Repressor of jasmonate responses.</text>
</comment>
<keyword evidence="2" id="KW-1184">Jasmonic acid signaling pathway</keyword>
<keyword evidence="2" id="KW-0539">Nucleus</keyword>
<evidence type="ECO:0000256" key="2">
    <source>
        <dbReference type="RuleBase" id="RU369065"/>
    </source>
</evidence>
<dbReference type="Pfam" id="PF09425">
    <property type="entry name" value="Jas_motif"/>
    <property type="match status" value="1"/>
</dbReference>
<reference evidence="5" key="1">
    <citation type="submission" date="2012-05" db="EMBL/GenBank/DDBJ databases">
        <authorList>
            <person name="Krishnakumar V."/>
            <person name="Cheung F."/>
            <person name="Xiao Y."/>
            <person name="Chan A."/>
            <person name="Moskal W.A."/>
            <person name="Town C.D."/>
        </authorList>
    </citation>
    <scope>NUCLEOTIDE SEQUENCE</scope>
</reference>
<comment type="similarity">
    <text evidence="1 2">Belongs to the TIFY/JAZ family.</text>
</comment>
<dbReference type="PANTHER" id="PTHR33077:SF67">
    <property type="entry name" value="PROTEIN TIFY"/>
    <property type="match status" value="1"/>
</dbReference>
<dbReference type="GO" id="GO:2000022">
    <property type="term" value="P:regulation of jasmonic acid mediated signaling pathway"/>
    <property type="evidence" value="ECO:0007669"/>
    <property type="project" value="UniProtKB-UniRule"/>
</dbReference>
<dbReference type="PROSITE" id="PS51320">
    <property type="entry name" value="TIFY"/>
    <property type="match status" value="1"/>
</dbReference>
<dbReference type="AlphaFoldDB" id="I3SUE9"/>
<dbReference type="InterPro" id="IPR010399">
    <property type="entry name" value="Tify_dom"/>
</dbReference>